<sequence length="129" mass="13983">MFATSLRRLSPLLLLLSLAACHHTEHRAALAPTERLLEKQLADGDLPAATDSFRRLQQGPVQPAPNLEGYQRRLAEAWLQRGQKALERGDMKAAATALGNARALMPQAPALTDGLDGRLKNDEPAAETP</sequence>
<evidence type="ECO:0000313" key="3">
    <source>
        <dbReference type="Proteomes" id="UP001595457"/>
    </source>
</evidence>
<dbReference type="RefSeq" id="WP_377814231.1">
    <property type="nucleotide sequence ID" value="NZ_JBHRSJ010000017.1"/>
</dbReference>
<accession>A0ABV7ATJ0</accession>
<reference evidence="3" key="1">
    <citation type="journal article" date="2019" name="Int. J. Syst. Evol. Microbiol.">
        <title>The Global Catalogue of Microorganisms (GCM) 10K type strain sequencing project: providing services to taxonomists for standard genome sequencing and annotation.</title>
        <authorList>
            <consortium name="The Broad Institute Genomics Platform"/>
            <consortium name="The Broad Institute Genome Sequencing Center for Infectious Disease"/>
            <person name="Wu L."/>
            <person name="Ma J."/>
        </authorList>
    </citation>
    <scope>NUCLEOTIDE SEQUENCE [LARGE SCALE GENOMIC DNA]</scope>
    <source>
        <strain evidence="3">KCTC 62195</strain>
    </source>
</reference>
<gene>
    <name evidence="2" type="ORF">ACFOJE_10235</name>
</gene>
<comment type="caution">
    <text evidence="2">The sequence shown here is derived from an EMBL/GenBank/DDBJ whole genome shotgun (WGS) entry which is preliminary data.</text>
</comment>
<dbReference type="Proteomes" id="UP001595457">
    <property type="component" value="Unassembled WGS sequence"/>
</dbReference>
<evidence type="ECO:0008006" key="4">
    <source>
        <dbReference type="Google" id="ProtNLM"/>
    </source>
</evidence>
<keyword evidence="3" id="KW-1185">Reference proteome</keyword>
<dbReference type="EMBL" id="JBHRSJ010000017">
    <property type="protein sequence ID" value="MFC2972586.1"/>
    <property type="molecule type" value="Genomic_DNA"/>
</dbReference>
<feature type="region of interest" description="Disordered" evidence="1">
    <location>
        <begin position="109"/>
        <end position="129"/>
    </location>
</feature>
<dbReference type="PROSITE" id="PS51257">
    <property type="entry name" value="PROKAR_LIPOPROTEIN"/>
    <property type="match status" value="1"/>
</dbReference>
<evidence type="ECO:0000256" key="1">
    <source>
        <dbReference type="SAM" id="MobiDB-lite"/>
    </source>
</evidence>
<proteinExistence type="predicted"/>
<evidence type="ECO:0000313" key="2">
    <source>
        <dbReference type="EMBL" id="MFC2972586.1"/>
    </source>
</evidence>
<name>A0ABV7ATJ0_9GAMM</name>
<organism evidence="2 3">
    <name type="scientific">Azotobacter bryophylli</name>
    <dbReference type="NCBI Taxonomy" id="1986537"/>
    <lineage>
        <taxon>Bacteria</taxon>
        <taxon>Pseudomonadati</taxon>
        <taxon>Pseudomonadota</taxon>
        <taxon>Gammaproteobacteria</taxon>
        <taxon>Pseudomonadales</taxon>
        <taxon>Pseudomonadaceae</taxon>
        <taxon>Azotobacter</taxon>
    </lineage>
</organism>
<protein>
    <recommendedName>
        <fullName evidence="4">Lipoprotein</fullName>
    </recommendedName>
</protein>